<reference evidence="6 7" key="1">
    <citation type="submission" date="2024-03" db="EMBL/GenBank/DDBJ databases">
        <title>The Acrasis kona genome and developmental transcriptomes reveal deep origins of eukaryotic multicellular pathways.</title>
        <authorList>
            <person name="Sheikh S."/>
            <person name="Fu C.-J."/>
            <person name="Brown M.W."/>
            <person name="Baldauf S.L."/>
        </authorList>
    </citation>
    <scope>NUCLEOTIDE SEQUENCE [LARGE SCALE GENOMIC DNA]</scope>
    <source>
        <strain evidence="6 7">ATCC MYA-3509</strain>
    </source>
</reference>
<dbReference type="AlphaFoldDB" id="A0AAW2YH46"/>
<dbReference type="GO" id="GO:0003677">
    <property type="term" value="F:DNA binding"/>
    <property type="evidence" value="ECO:0007669"/>
    <property type="project" value="UniProtKB-KW"/>
</dbReference>
<evidence type="ECO:0000313" key="7">
    <source>
        <dbReference type="Proteomes" id="UP001431209"/>
    </source>
</evidence>
<dbReference type="Pfam" id="PF01709">
    <property type="entry name" value="Transcrip_reg"/>
    <property type="match status" value="1"/>
</dbReference>
<sequence>MFSLSRASCATFLTKTVRAYHVNRVYMAGHSKWANIKHKKAKTDAQKMKQFGKLSVEISAAVRAGGPDPSSNAALKFVLDRCKKTNMPKEAISKALSAGSHDGVIMEHHTYEGNGPNRVAFVINCLTDKKHRTIAELKSIFTKNEGVLLASKVAFLFEKIGIISFKMPFRAETEEQIEEVILDQIVGDSEHVQDVEVIPVEEAEAVEDQPSGKKGKAQQTTTPAGNNHFIVNIVCDPDRISSVNNLITPRLQEHFQVKDSTMEVTMFPKEKVDVDEDKLELVNKLIDQVEDHPDVISFYHNADI</sequence>
<dbReference type="Gene3D" id="1.10.10.200">
    <property type="match status" value="1"/>
</dbReference>
<evidence type="ECO:0000256" key="2">
    <source>
        <dbReference type="ARBA" id="ARBA00008724"/>
    </source>
</evidence>
<dbReference type="Gene3D" id="3.30.70.980">
    <property type="match status" value="2"/>
</dbReference>
<name>A0AAW2YH46_9EUKA</name>
<proteinExistence type="inferred from homology"/>
<evidence type="ECO:0000313" key="6">
    <source>
        <dbReference type="EMBL" id="KAL0476269.1"/>
    </source>
</evidence>
<dbReference type="InterPro" id="IPR029072">
    <property type="entry name" value="YebC-like"/>
</dbReference>
<dbReference type="PANTHER" id="PTHR12532">
    <property type="entry name" value="TRANSLATIONAL ACTIVATOR OF CYTOCHROME C OXIDASE 1"/>
    <property type="match status" value="1"/>
</dbReference>
<dbReference type="Pfam" id="PF20772">
    <property type="entry name" value="TACO1_YebC_N"/>
    <property type="match status" value="1"/>
</dbReference>
<feature type="domain" description="TACO1/YebC-like second and third" evidence="4">
    <location>
        <begin position="107"/>
        <end position="302"/>
    </location>
</feature>
<dbReference type="Proteomes" id="UP001431209">
    <property type="component" value="Unassembled WGS sequence"/>
</dbReference>
<dbReference type="InterPro" id="IPR002876">
    <property type="entry name" value="Transcrip_reg_TACO1-like"/>
</dbReference>
<comment type="caution">
    <text evidence="6">The sequence shown here is derived from an EMBL/GenBank/DDBJ whole genome shotgun (WGS) entry which is preliminary data.</text>
</comment>
<comment type="similarity">
    <text evidence="2">Belongs to the TACO1 family.</text>
</comment>
<dbReference type="PANTHER" id="PTHR12532:SF0">
    <property type="entry name" value="TRANSLATIONAL ACTIVATOR OF CYTOCHROME C OXIDASE 1"/>
    <property type="match status" value="1"/>
</dbReference>
<comment type="subcellular location">
    <subcellularLocation>
        <location evidence="1">Mitochondrion</location>
    </subcellularLocation>
</comment>
<evidence type="ECO:0000259" key="5">
    <source>
        <dbReference type="Pfam" id="PF20772"/>
    </source>
</evidence>
<accession>A0AAW2YH46</accession>
<dbReference type="InterPro" id="IPR049083">
    <property type="entry name" value="TACO1_YebC_N"/>
</dbReference>
<protein>
    <submittedName>
        <fullName evidence="6">DNA-binding transcriptional regulator</fullName>
    </submittedName>
</protein>
<evidence type="ECO:0000256" key="1">
    <source>
        <dbReference type="ARBA" id="ARBA00004173"/>
    </source>
</evidence>
<dbReference type="InterPro" id="IPR048300">
    <property type="entry name" value="TACO1_YebC-like_2nd/3rd_dom"/>
</dbReference>
<dbReference type="InterPro" id="IPR017856">
    <property type="entry name" value="Integrase-like_N"/>
</dbReference>
<gene>
    <name evidence="6" type="ORF">AKO1_004226</name>
</gene>
<organism evidence="6 7">
    <name type="scientific">Acrasis kona</name>
    <dbReference type="NCBI Taxonomy" id="1008807"/>
    <lineage>
        <taxon>Eukaryota</taxon>
        <taxon>Discoba</taxon>
        <taxon>Heterolobosea</taxon>
        <taxon>Tetramitia</taxon>
        <taxon>Eutetramitia</taxon>
        <taxon>Acrasidae</taxon>
        <taxon>Acrasis</taxon>
    </lineage>
</organism>
<keyword evidence="7" id="KW-1185">Reference proteome</keyword>
<evidence type="ECO:0000256" key="3">
    <source>
        <dbReference type="SAM" id="MobiDB-lite"/>
    </source>
</evidence>
<dbReference type="FunFam" id="1.10.10.200:FF:000002">
    <property type="entry name" value="Probable transcriptional regulatory protein CLM62_37755"/>
    <property type="match status" value="1"/>
</dbReference>
<dbReference type="GO" id="GO:0005739">
    <property type="term" value="C:mitochondrion"/>
    <property type="evidence" value="ECO:0007669"/>
    <property type="project" value="UniProtKB-SubCell"/>
</dbReference>
<keyword evidence="6" id="KW-0238">DNA-binding</keyword>
<dbReference type="EMBL" id="JAOPGA020000001">
    <property type="protein sequence ID" value="KAL0476269.1"/>
    <property type="molecule type" value="Genomic_DNA"/>
</dbReference>
<feature type="domain" description="TACO1/YebC-like N-terminal" evidence="5">
    <location>
        <begin position="31"/>
        <end position="100"/>
    </location>
</feature>
<evidence type="ECO:0000259" key="4">
    <source>
        <dbReference type="Pfam" id="PF01709"/>
    </source>
</evidence>
<feature type="region of interest" description="Disordered" evidence="3">
    <location>
        <begin position="203"/>
        <end position="223"/>
    </location>
</feature>
<dbReference type="InterPro" id="IPR026564">
    <property type="entry name" value="Transcrip_reg_TACO1-like_dom3"/>
</dbReference>
<dbReference type="SUPFAM" id="SSF75625">
    <property type="entry name" value="YebC-like"/>
    <property type="match status" value="1"/>
</dbReference>
<dbReference type="HAMAP" id="MF_00693">
    <property type="entry name" value="Transcrip_reg_TACO1"/>
    <property type="match status" value="1"/>
</dbReference>